<name>A0A8T0V743_PANVG</name>
<dbReference type="OrthoDB" id="694058at2759"/>
<reference evidence="7" key="1">
    <citation type="submission" date="2020-05" db="EMBL/GenBank/DDBJ databases">
        <title>WGS assembly of Panicum virgatum.</title>
        <authorList>
            <person name="Lovell J.T."/>
            <person name="Jenkins J."/>
            <person name="Shu S."/>
            <person name="Juenger T.E."/>
            <person name="Schmutz J."/>
        </authorList>
    </citation>
    <scope>NUCLEOTIDE SEQUENCE</scope>
    <source>
        <strain evidence="7">AP13</strain>
    </source>
</reference>
<evidence type="ECO:0000256" key="2">
    <source>
        <dbReference type="ARBA" id="ARBA00022614"/>
    </source>
</evidence>
<keyword evidence="5" id="KW-0611">Plant defense</keyword>
<feature type="domain" description="Disease resistance N-terminal" evidence="6">
    <location>
        <begin position="12"/>
        <end position="94"/>
    </location>
</feature>
<gene>
    <name evidence="7" type="ORF">PVAP13_3KG264587</name>
</gene>
<organism evidence="7 8">
    <name type="scientific">Panicum virgatum</name>
    <name type="common">Blackwell switchgrass</name>
    <dbReference type="NCBI Taxonomy" id="38727"/>
    <lineage>
        <taxon>Eukaryota</taxon>
        <taxon>Viridiplantae</taxon>
        <taxon>Streptophyta</taxon>
        <taxon>Embryophyta</taxon>
        <taxon>Tracheophyta</taxon>
        <taxon>Spermatophyta</taxon>
        <taxon>Magnoliopsida</taxon>
        <taxon>Liliopsida</taxon>
        <taxon>Poales</taxon>
        <taxon>Poaceae</taxon>
        <taxon>PACMAD clade</taxon>
        <taxon>Panicoideae</taxon>
        <taxon>Panicodae</taxon>
        <taxon>Paniceae</taxon>
        <taxon>Panicinae</taxon>
        <taxon>Panicum</taxon>
        <taxon>Panicum sect. Hiantes</taxon>
    </lineage>
</organism>
<comment type="similarity">
    <text evidence="1">Belongs to the disease resistance NB-LRR family.</text>
</comment>
<comment type="caution">
    <text evidence="7">The sequence shown here is derived from an EMBL/GenBank/DDBJ whole genome shotgun (WGS) entry which is preliminary data.</text>
</comment>
<keyword evidence="4" id="KW-0547">Nucleotide-binding</keyword>
<dbReference type="InterPro" id="IPR041118">
    <property type="entry name" value="Rx_N"/>
</dbReference>
<dbReference type="InterPro" id="IPR038005">
    <property type="entry name" value="RX-like_CC"/>
</dbReference>
<dbReference type="Pfam" id="PF18052">
    <property type="entry name" value="Rx_N"/>
    <property type="match status" value="1"/>
</dbReference>
<dbReference type="Proteomes" id="UP000823388">
    <property type="component" value="Chromosome 3K"/>
</dbReference>
<keyword evidence="8" id="KW-1185">Reference proteome</keyword>
<evidence type="ECO:0000313" key="7">
    <source>
        <dbReference type="EMBL" id="KAG2627859.1"/>
    </source>
</evidence>
<evidence type="ECO:0000256" key="3">
    <source>
        <dbReference type="ARBA" id="ARBA00022737"/>
    </source>
</evidence>
<dbReference type="CDD" id="cd14798">
    <property type="entry name" value="RX-CC_like"/>
    <property type="match status" value="1"/>
</dbReference>
<dbReference type="AlphaFoldDB" id="A0A8T0V743"/>
<evidence type="ECO:0000256" key="1">
    <source>
        <dbReference type="ARBA" id="ARBA00008894"/>
    </source>
</evidence>
<dbReference type="GO" id="GO:0006952">
    <property type="term" value="P:defense response"/>
    <property type="evidence" value="ECO:0007669"/>
    <property type="project" value="UniProtKB-KW"/>
</dbReference>
<evidence type="ECO:0000256" key="4">
    <source>
        <dbReference type="ARBA" id="ARBA00022741"/>
    </source>
</evidence>
<evidence type="ECO:0000313" key="8">
    <source>
        <dbReference type="Proteomes" id="UP000823388"/>
    </source>
</evidence>
<dbReference type="GO" id="GO:0000166">
    <property type="term" value="F:nucleotide binding"/>
    <property type="evidence" value="ECO:0007669"/>
    <property type="project" value="UniProtKB-KW"/>
</dbReference>
<keyword evidence="2" id="KW-0433">Leucine-rich repeat</keyword>
<protein>
    <recommendedName>
        <fullName evidence="6">Disease resistance N-terminal domain-containing protein</fullName>
    </recommendedName>
</protein>
<evidence type="ECO:0000256" key="5">
    <source>
        <dbReference type="ARBA" id="ARBA00022821"/>
    </source>
</evidence>
<accession>A0A8T0V743</accession>
<evidence type="ECO:0000259" key="6">
    <source>
        <dbReference type="Pfam" id="PF18052"/>
    </source>
</evidence>
<dbReference type="EMBL" id="CM029041">
    <property type="protein sequence ID" value="KAG2627859.1"/>
    <property type="molecule type" value="Genomic_DNA"/>
</dbReference>
<dbReference type="Gene3D" id="1.20.5.4130">
    <property type="match status" value="1"/>
</dbReference>
<sequence>MADLPIGIPKKVVQLVAERVKSAIKEEEEQWQIVQRDLVFITNEFEMTQSFLNSADGKRIMNHVVRTWVRQVRDLSHDVEDCIEFVLHLDTDKRPWWRRRSWWLRLPPSCCGMVLPVDEAMAEITQLKARVVPWWT</sequence>
<keyword evidence="3" id="KW-0677">Repeat</keyword>
<proteinExistence type="inferred from homology"/>